<keyword evidence="3" id="KW-1185">Reference proteome</keyword>
<keyword evidence="1" id="KW-0496">Mitochondrion</keyword>
<dbReference type="Gene3D" id="1.10.1510.10">
    <property type="entry name" value="Uncharacterised protein YqeY/AIM41 PF09424, N-terminal domain"/>
    <property type="match status" value="1"/>
</dbReference>
<dbReference type="SUPFAM" id="SSF89095">
    <property type="entry name" value="GatB/YqeY motif"/>
    <property type="match status" value="1"/>
</dbReference>
<comment type="subcellular location">
    <subcellularLocation>
        <location evidence="1">Mitochondrion</location>
    </subcellularLocation>
</comment>
<dbReference type="Proteomes" id="UP001195769">
    <property type="component" value="Unassembled WGS sequence"/>
</dbReference>
<sequence>MMMMIVVLPLRIRSLRQTHCKMQLMSRALSATSGIATDVRQQLLSGVKTAMKTKDSVTSTTIRSILSEVYAADKSAGSPVSSSAITAILRKAALRRRDSAIQFISASRPDLAQKEYREADILAAFLPPLMSDVDIDRILNEVIAETTLDGDSRKILGQVYKTFYSKVDKSNVDTNTVKRKAEALLLNI</sequence>
<comment type="caution">
    <text evidence="2">The sequence shown here is derived from an EMBL/GenBank/DDBJ whole genome shotgun (WGS) entry which is preliminary data.</text>
</comment>
<evidence type="ECO:0000313" key="2">
    <source>
        <dbReference type="EMBL" id="KAG1896054.1"/>
    </source>
</evidence>
<evidence type="ECO:0000256" key="1">
    <source>
        <dbReference type="RuleBase" id="RU365099"/>
    </source>
</evidence>
<reference evidence="2" key="1">
    <citation type="journal article" date="2020" name="New Phytol.">
        <title>Comparative genomics reveals dynamic genome evolution in host specialist ectomycorrhizal fungi.</title>
        <authorList>
            <person name="Lofgren L.A."/>
            <person name="Nguyen N.H."/>
            <person name="Vilgalys R."/>
            <person name="Ruytinx J."/>
            <person name="Liao H.L."/>
            <person name="Branco S."/>
            <person name="Kuo A."/>
            <person name="LaButti K."/>
            <person name="Lipzen A."/>
            <person name="Andreopoulos W."/>
            <person name="Pangilinan J."/>
            <person name="Riley R."/>
            <person name="Hundley H."/>
            <person name="Na H."/>
            <person name="Barry K."/>
            <person name="Grigoriev I.V."/>
            <person name="Stajich J.E."/>
            <person name="Kennedy P.G."/>
        </authorList>
    </citation>
    <scope>NUCLEOTIDE SEQUENCE</scope>
    <source>
        <strain evidence="2">FC203</strain>
    </source>
</reference>
<protein>
    <recommendedName>
        <fullName evidence="1">Altered inheritance of mitochondria protein 41</fullName>
    </recommendedName>
</protein>
<gene>
    <name evidence="1" type="primary">AIM41</name>
    <name evidence="2" type="ORF">F5891DRAFT_1055847</name>
</gene>
<accession>A0AAD4HHV3</accession>
<comment type="similarity">
    <text evidence="1">Belongs to the AIM41 family.</text>
</comment>
<dbReference type="InterPro" id="IPR003789">
    <property type="entry name" value="Asn/Gln_tRNA_amidoTrase-B-like"/>
</dbReference>
<dbReference type="Pfam" id="PF09424">
    <property type="entry name" value="YqeY"/>
    <property type="match status" value="1"/>
</dbReference>
<dbReference type="PANTHER" id="PTHR28055:SF1">
    <property type="entry name" value="ALTERED INHERITANCE OF MITOCHONDRIA PROTEIN 41, MITOCHONDRIAL"/>
    <property type="match status" value="1"/>
</dbReference>
<dbReference type="AlphaFoldDB" id="A0AAD4HHV3"/>
<evidence type="ECO:0000313" key="3">
    <source>
        <dbReference type="Proteomes" id="UP001195769"/>
    </source>
</evidence>
<proteinExistence type="inferred from homology"/>
<dbReference type="InterPro" id="IPR042184">
    <property type="entry name" value="YqeY/Aim41_N"/>
</dbReference>
<name>A0AAD4HHV3_9AGAM</name>
<organism evidence="2 3">
    <name type="scientific">Suillus fuscotomentosus</name>
    <dbReference type="NCBI Taxonomy" id="1912939"/>
    <lineage>
        <taxon>Eukaryota</taxon>
        <taxon>Fungi</taxon>
        <taxon>Dikarya</taxon>
        <taxon>Basidiomycota</taxon>
        <taxon>Agaricomycotina</taxon>
        <taxon>Agaricomycetes</taxon>
        <taxon>Agaricomycetidae</taxon>
        <taxon>Boletales</taxon>
        <taxon>Suillineae</taxon>
        <taxon>Suillaceae</taxon>
        <taxon>Suillus</taxon>
    </lineage>
</organism>
<dbReference type="GO" id="GO:0016884">
    <property type="term" value="F:carbon-nitrogen ligase activity, with glutamine as amido-N-donor"/>
    <property type="evidence" value="ECO:0007669"/>
    <property type="project" value="UniProtKB-UniRule"/>
</dbReference>
<dbReference type="GO" id="GO:0005739">
    <property type="term" value="C:mitochondrion"/>
    <property type="evidence" value="ECO:0007669"/>
    <property type="project" value="UniProtKB-SubCell"/>
</dbReference>
<dbReference type="EMBL" id="JABBWK010000059">
    <property type="protein sequence ID" value="KAG1896054.1"/>
    <property type="molecule type" value="Genomic_DNA"/>
</dbReference>
<dbReference type="PANTHER" id="PTHR28055">
    <property type="entry name" value="ALTERED INHERITANCE OF MITOCHONDRIA PROTEIN 41, MITOCHONDRIAL"/>
    <property type="match status" value="1"/>
</dbReference>
<dbReference type="InterPro" id="IPR019004">
    <property type="entry name" value="YqeY/Aim41"/>
</dbReference>